<name>A0A371FQQ0_MUCPR</name>
<comment type="caution">
    <text evidence="1">The sequence shown here is derived from an EMBL/GenBank/DDBJ whole genome shotgun (WGS) entry which is preliminary data.</text>
</comment>
<feature type="non-terminal residue" evidence="1">
    <location>
        <position position="1"/>
    </location>
</feature>
<reference evidence="1" key="1">
    <citation type="submission" date="2018-05" db="EMBL/GenBank/DDBJ databases">
        <title>Draft genome of Mucuna pruriens seed.</title>
        <authorList>
            <person name="Nnadi N.E."/>
            <person name="Vos R."/>
            <person name="Hasami M.H."/>
            <person name="Devisetty U.K."/>
            <person name="Aguiy J.C."/>
        </authorList>
    </citation>
    <scope>NUCLEOTIDE SEQUENCE [LARGE SCALE GENOMIC DNA]</scope>
    <source>
        <strain evidence="1">JCA_2017</strain>
    </source>
</reference>
<dbReference type="EMBL" id="QJKJ01008144">
    <property type="protein sequence ID" value="RDX80669.1"/>
    <property type="molecule type" value="Genomic_DNA"/>
</dbReference>
<dbReference type="AlphaFoldDB" id="A0A371FQQ0"/>
<protein>
    <submittedName>
        <fullName evidence="1">Uncharacterized protein</fullName>
    </submittedName>
</protein>
<proteinExistence type="predicted"/>
<sequence>MNKIPVQNIAKCSAKRAEKAIVWDLIRNGAQAEIGNLQIAVLVEEEILRFEVAVENAAGVAVSDGGDELVEVSPAEVLGEAALGDLGEELAAADEVHDEENFGLSGEDLVEAHDVGVVEPAHDRDFALHVSGQTRSR</sequence>
<gene>
    <name evidence="1" type="ORF">CR513_38752</name>
</gene>
<evidence type="ECO:0000313" key="1">
    <source>
        <dbReference type="EMBL" id="RDX80669.1"/>
    </source>
</evidence>
<dbReference type="OrthoDB" id="10639195at2759"/>
<accession>A0A371FQQ0</accession>
<organism evidence="1 2">
    <name type="scientific">Mucuna pruriens</name>
    <name type="common">Velvet bean</name>
    <name type="synonym">Dolichos pruriens</name>
    <dbReference type="NCBI Taxonomy" id="157652"/>
    <lineage>
        <taxon>Eukaryota</taxon>
        <taxon>Viridiplantae</taxon>
        <taxon>Streptophyta</taxon>
        <taxon>Embryophyta</taxon>
        <taxon>Tracheophyta</taxon>
        <taxon>Spermatophyta</taxon>
        <taxon>Magnoliopsida</taxon>
        <taxon>eudicotyledons</taxon>
        <taxon>Gunneridae</taxon>
        <taxon>Pentapetalae</taxon>
        <taxon>rosids</taxon>
        <taxon>fabids</taxon>
        <taxon>Fabales</taxon>
        <taxon>Fabaceae</taxon>
        <taxon>Papilionoideae</taxon>
        <taxon>50 kb inversion clade</taxon>
        <taxon>NPAAA clade</taxon>
        <taxon>indigoferoid/millettioid clade</taxon>
        <taxon>Phaseoleae</taxon>
        <taxon>Mucuna</taxon>
    </lineage>
</organism>
<dbReference type="Proteomes" id="UP000257109">
    <property type="component" value="Unassembled WGS sequence"/>
</dbReference>
<evidence type="ECO:0000313" key="2">
    <source>
        <dbReference type="Proteomes" id="UP000257109"/>
    </source>
</evidence>
<keyword evidence="2" id="KW-1185">Reference proteome</keyword>
<dbReference type="AntiFam" id="ANF00226">
    <property type="entry name" value="Shadow ORF (opposite pknB)"/>
</dbReference>